<dbReference type="PANTHER" id="PTHR43292:SF4">
    <property type="entry name" value="ACYL-COA DEHYDROGENASE FADE34"/>
    <property type="match status" value="1"/>
</dbReference>
<dbReference type="PANTHER" id="PTHR43292">
    <property type="entry name" value="ACYL-COA DEHYDROGENASE"/>
    <property type="match status" value="1"/>
</dbReference>
<accession>A0A974ZWK2</accession>
<evidence type="ECO:0000259" key="8">
    <source>
        <dbReference type="Pfam" id="PF02770"/>
    </source>
</evidence>
<dbReference type="InterPro" id="IPR052161">
    <property type="entry name" value="Mycobact_Acyl-CoA_DH"/>
</dbReference>
<dbReference type="Gene3D" id="1.20.140.10">
    <property type="entry name" value="Butyryl-CoA Dehydrogenase, subunit A, domain 3"/>
    <property type="match status" value="1"/>
</dbReference>
<dbReference type="InterPro" id="IPR009075">
    <property type="entry name" value="AcylCo_DH/oxidase_C"/>
</dbReference>
<dbReference type="Pfam" id="PF02770">
    <property type="entry name" value="Acyl-CoA_dh_M"/>
    <property type="match status" value="1"/>
</dbReference>
<evidence type="ECO:0000313" key="10">
    <source>
        <dbReference type="Proteomes" id="UP000662986"/>
    </source>
</evidence>
<dbReference type="Proteomes" id="UP000662986">
    <property type="component" value="Chromosome"/>
</dbReference>
<reference evidence="9 10" key="1">
    <citation type="journal article" date="2021" name="Microbiol. Resour. Announc.">
        <title>Complete Genome Sequences of Two Rhodococcus sp. Strains with Large and Linear Chromosomes, Isolated from Apple Rhizosphere.</title>
        <authorList>
            <person name="Benning S."/>
            <person name="Brugnone N."/>
            <person name="Siani R."/>
            <person name="Kublik S."/>
            <person name="Schloter M."/>
            <person name="Rad V."/>
        </authorList>
    </citation>
    <scope>NUCLEOTIDE SEQUENCE [LARGE SCALE GENOMIC DNA]</scope>
    <source>
        <strain evidence="9 10">R79</strain>
    </source>
</reference>
<keyword evidence="4 6" id="KW-0274">FAD</keyword>
<organism evidence="9 10">
    <name type="scientific">Rhodococcus pseudokoreensis</name>
    <dbReference type="NCBI Taxonomy" id="2811421"/>
    <lineage>
        <taxon>Bacteria</taxon>
        <taxon>Bacillati</taxon>
        <taxon>Actinomycetota</taxon>
        <taxon>Actinomycetes</taxon>
        <taxon>Mycobacteriales</taxon>
        <taxon>Nocardiaceae</taxon>
        <taxon>Rhodococcus</taxon>
    </lineage>
</organism>
<keyword evidence="10" id="KW-1185">Reference proteome</keyword>
<dbReference type="SUPFAM" id="SSF56645">
    <property type="entry name" value="Acyl-CoA dehydrogenase NM domain-like"/>
    <property type="match status" value="1"/>
</dbReference>
<evidence type="ECO:0000256" key="6">
    <source>
        <dbReference type="RuleBase" id="RU362125"/>
    </source>
</evidence>
<keyword evidence="3 6" id="KW-0285">Flavoprotein</keyword>
<name>A0A974ZWK2_9NOCA</name>
<dbReference type="InterPro" id="IPR009100">
    <property type="entry name" value="AcylCoA_DH/oxidase_NM_dom_sf"/>
</dbReference>
<proteinExistence type="inferred from homology"/>
<evidence type="ECO:0000256" key="5">
    <source>
        <dbReference type="ARBA" id="ARBA00023002"/>
    </source>
</evidence>
<gene>
    <name evidence="9" type="ORF">JWS13_30350</name>
</gene>
<dbReference type="Pfam" id="PF00441">
    <property type="entry name" value="Acyl-CoA_dh_1"/>
    <property type="match status" value="1"/>
</dbReference>
<evidence type="ECO:0000256" key="4">
    <source>
        <dbReference type="ARBA" id="ARBA00022827"/>
    </source>
</evidence>
<evidence type="ECO:0000256" key="1">
    <source>
        <dbReference type="ARBA" id="ARBA00001974"/>
    </source>
</evidence>
<evidence type="ECO:0000313" key="9">
    <source>
        <dbReference type="EMBL" id="QSE92607.1"/>
    </source>
</evidence>
<keyword evidence="5 6" id="KW-0560">Oxidoreductase</keyword>
<evidence type="ECO:0000256" key="2">
    <source>
        <dbReference type="ARBA" id="ARBA00009347"/>
    </source>
</evidence>
<dbReference type="InterPro" id="IPR046373">
    <property type="entry name" value="Acyl-CoA_Oxase/DH_mid-dom_sf"/>
</dbReference>
<dbReference type="InterPro" id="IPR036250">
    <property type="entry name" value="AcylCo_DH-like_C"/>
</dbReference>
<comment type="cofactor">
    <cofactor evidence="1 6">
        <name>FAD</name>
        <dbReference type="ChEBI" id="CHEBI:57692"/>
    </cofactor>
</comment>
<evidence type="ECO:0000259" key="7">
    <source>
        <dbReference type="Pfam" id="PF00441"/>
    </source>
</evidence>
<reference evidence="9 10" key="2">
    <citation type="journal article" date="2022" name="Arch. Microbiol.">
        <title>Rhodococcus pseudokoreensis sp. nov. isolated from the rhizosphere of young M26 apple rootstocks.</title>
        <authorList>
            <person name="Kampfer P."/>
            <person name="Glaeser S.P."/>
            <person name="Blom J."/>
            <person name="Wolf J."/>
            <person name="Benning S."/>
            <person name="Schloter M."/>
            <person name="Neumann-Schaal M."/>
        </authorList>
    </citation>
    <scope>NUCLEOTIDE SEQUENCE [LARGE SCALE GENOMIC DNA]</scope>
    <source>
        <strain evidence="9 10">R79</strain>
    </source>
</reference>
<evidence type="ECO:0000256" key="3">
    <source>
        <dbReference type="ARBA" id="ARBA00022630"/>
    </source>
</evidence>
<dbReference type="InterPro" id="IPR037069">
    <property type="entry name" value="AcylCoA_DH/ox_N_sf"/>
</dbReference>
<dbReference type="Gene3D" id="1.10.540.10">
    <property type="entry name" value="Acyl-CoA dehydrogenase/oxidase, N-terminal domain"/>
    <property type="match status" value="1"/>
</dbReference>
<feature type="domain" description="Acyl-CoA dehydrogenase/oxidase C-terminal" evidence="7">
    <location>
        <begin position="252"/>
        <end position="402"/>
    </location>
</feature>
<sequence length="413" mass="44971">MKVDDERVLSDDGLENRALSFLADRRRRSRTQGALVWGEGDDGAVAIWDDPDPDVERAELDVARTYRRARFDAGLGWLDGPVEHGGAGLSAASQRRFAALEAQFDTPSQAFFKLDRVLTPILLRYADPEIARQHVRGLFRGDVIGCELFSEPGAGSDLASLTTKAVLDGDTWIVDGQKVWTSDAHYADIGLALCRTESQVSGRKGLTAFLVDMRQPGVEVRPLRQITGGSSFNEVFLTGVRVPDSHRIGARGQGWEVAQETLKIERTAIGVGMGRGGAGVANGERLVALVRSLGLENDPIVRQRLAEVVMAFRAAKHLQHVTSARRRAGDNPTASPLLAKLTLSNNLRLASRFVTDLLGPRLAADTGEWGTFAWNQFVLGEPGMHIMAGTDEVVHNMIGEQVLGLPREPRPQS</sequence>
<protein>
    <submittedName>
        <fullName evidence="9">Acyl-CoA dehydrogenase family protein</fullName>
    </submittedName>
</protein>
<dbReference type="RefSeq" id="WP_206009070.1">
    <property type="nucleotide sequence ID" value="NZ_CP070619.1"/>
</dbReference>
<dbReference type="InterPro" id="IPR006091">
    <property type="entry name" value="Acyl-CoA_Oxase/DH_mid-dom"/>
</dbReference>
<dbReference type="SUPFAM" id="SSF47203">
    <property type="entry name" value="Acyl-CoA dehydrogenase C-terminal domain-like"/>
    <property type="match status" value="1"/>
</dbReference>
<comment type="similarity">
    <text evidence="2 6">Belongs to the acyl-CoA dehydrogenase family.</text>
</comment>
<dbReference type="EMBL" id="CP070619">
    <property type="protein sequence ID" value="QSE92607.1"/>
    <property type="molecule type" value="Genomic_DNA"/>
</dbReference>
<dbReference type="Gene3D" id="2.40.110.10">
    <property type="entry name" value="Butyryl-CoA Dehydrogenase, subunit A, domain 2"/>
    <property type="match status" value="1"/>
</dbReference>
<feature type="domain" description="Acyl-CoA oxidase/dehydrogenase middle" evidence="8">
    <location>
        <begin position="146"/>
        <end position="229"/>
    </location>
</feature>